<dbReference type="InterPro" id="IPR000182">
    <property type="entry name" value="GNAT_dom"/>
</dbReference>
<dbReference type="Gene3D" id="3.40.630.30">
    <property type="match status" value="1"/>
</dbReference>
<dbReference type="PROSITE" id="PS51186">
    <property type="entry name" value="GNAT"/>
    <property type="match status" value="1"/>
</dbReference>
<evidence type="ECO:0000313" key="2">
    <source>
        <dbReference type="EMBL" id="RDD61179.1"/>
    </source>
</evidence>
<organism evidence="2 3">
    <name type="scientific">Ferruginivarius sediminum</name>
    <dbReference type="NCBI Taxonomy" id="2661937"/>
    <lineage>
        <taxon>Bacteria</taxon>
        <taxon>Pseudomonadati</taxon>
        <taxon>Pseudomonadota</taxon>
        <taxon>Alphaproteobacteria</taxon>
        <taxon>Rhodospirillales</taxon>
        <taxon>Rhodospirillaceae</taxon>
        <taxon>Ferruginivarius</taxon>
    </lineage>
</organism>
<sequence length="271" mass="29773">MAIMTKSDHLQAEEVERAALADLHAAAPAELRQRLGMRLEEIDGGLASIIPAIPSIVLNRVQGLGLDAPVRREAIGRIREAYADAGVERYFVHVHPEARPAELRGWLEDAGFRPRRRWMKFIRGRDAAPAARSDLNVREIGPEDAGAFARIVSEGFDLGEGGVELLPSLVGRPGWHIYMSFDGSEPAGTGALFIHGKAAWFDYGATTKAKRGRGGQAALLSRRIAHALDVGCEIMFTTTGEWVEGDPQHSYRNIQRSGFQEDYARDNYALS</sequence>
<reference evidence="2 3" key="1">
    <citation type="submission" date="2018-07" db="EMBL/GenBank/DDBJ databases">
        <title>Venubactetium sediminum gen. nov., sp. nov., isolated from a marine solar saltern.</title>
        <authorList>
            <person name="Wang S."/>
        </authorList>
    </citation>
    <scope>NUCLEOTIDE SEQUENCE [LARGE SCALE GENOMIC DNA]</scope>
    <source>
        <strain evidence="2 3">WD2A32</strain>
    </source>
</reference>
<evidence type="ECO:0000259" key="1">
    <source>
        <dbReference type="PROSITE" id="PS51186"/>
    </source>
</evidence>
<accession>A0A369T764</accession>
<gene>
    <name evidence="2" type="ORF">DRB17_13905</name>
</gene>
<dbReference type="RefSeq" id="WP_114582823.1">
    <property type="nucleotide sequence ID" value="NZ_QPMH01000014.1"/>
</dbReference>
<dbReference type="EMBL" id="QPMH01000014">
    <property type="protein sequence ID" value="RDD61179.1"/>
    <property type="molecule type" value="Genomic_DNA"/>
</dbReference>
<dbReference type="SUPFAM" id="SSF55729">
    <property type="entry name" value="Acyl-CoA N-acyltransferases (Nat)"/>
    <property type="match status" value="1"/>
</dbReference>
<proteinExistence type="predicted"/>
<name>A0A369T764_9PROT</name>
<keyword evidence="3" id="KW-1185">Reference proteome</keyword>
<dbReference type="Proteomes" id="UP000253941">
    <property type="component" value="Unassembled WGS sequence"/>
</dbReference>
<evidence type="ECO:0000313" key="3">
    <source>
        <dbReference type="Proteomes" id="UP000253941"/>
    </source>
</evidence>
<protein>
    <recommendedName>
        <fullName evidence="1">N-acetyltransferase domain-containing protein</fullName>
    </recommendedName>
</protein>
<dbReference type="GO" id="GO:0016747">
    <property type="term" value="F:acyltransferase activity, transferring groups other than amino-acyl groups"/>
    <property type="evidence" value="ECO:0007669"/>
    <property type="project" value="InterPro"/>
</dbReference>
<dbReference type="AlphaFoldDB" id="A0A369T764"/>
<comment type="caution">
    <text evidence="2">The sequence shown here is derived from an EMBL/GenBank/DDBJ whole genome shotgun (WGS) entry which is preliminary data.</text>
</comment>
<dbReference type="InterPro" id="IPR016181">
    <property type="entry name" value="Acyl_CoA_acyltransferase"/>
</dbReference>
<feature type="domain" description="N-acetyltransferase" evidence="1">
    <location>
        <begin position="135"/>
        <end position="271"/>
    </location>
</feature>